<accession>A0A137NVN8</accession>
<keyword evidence="3" id="KW-1185">Reference proteome</keyword>
<keyword evidence="1" id="KW-0732">Signal</keyword>
<dbReference type="AlphaFoldDB" id="A0A137NVN8"/>
<name>A0A137NVN8_CONC2</name>
<evidence type="ECO:0000256" key="1">
    <source>
        <dbReference type="SAM" id="SignalP"/>
    </source>
</evidence>
<dbReference type="Proteomes" id="UP000070444">
    <property type="component" value="Unassembled WGS sequence"/>
</dbReference>
<dbReference type="OrthoDB" id="5512415at2759"/>
<sequence length="159" mass="18666">MYILCFSILNLFLFFISADDIYLGLCNWEPNGFVYMSSVCMIHNGKVVMLDWCRYGKGYGSDDHIQDGYYVEVYRKSRSAYADKRLVREVYVKTPSNVERRKYIDSNFYCTGVKDDENAAYYDVQLEGNLSASAMKFCREWCNNKQSSHNKRQECSKPY</sequence>
<gene>
    <name evidence="2" type="ORF">CONCODRAFT_11382</name>
</gene>
<protein>
    <submittedName>
        <fullName evidence="2">Uncharacterized protein</fullName>
    </submittedName>
</protein>
<evidence type="ECO:0000313" key="3">
    <source>
        <dbReference type="Proteomes" id="UP000070444"/>
    </source>
</evidence>
<reference evidence="2 3" key="1">
    <citation type="journal article" date="2015" name="Genome Biol. Evol.">
        <title>Phylogenomic analyses indicate that early fungi evolved digesting cell walls of algal ancestors of land plants.</title>
        <authorList>
            <person name="Chang Y."/>
            <person name="Wang S."/>
            <person name="Sekimoto S."/>
            <person name="Aerts A.L."/>
            <person name="Choi C."/>
            <person name="Clum A."/>
            <person name="LaButti K.M."/>
            <person name="Lindquist E.A."/>
            <person name="Yee Ngan C."/>
            <person name="Ohm R.A."/>
            <person name="Salamov A.A."/>
            <person name="Grigoriev I.V."/>
            <person name="Spatafora J.W."/>
            <person name="Berbee M.L."/>
        </authorList>
    </citation>
    <scope>NUCLEOTIDE SEQUENCE [LARGE SCALE GENOMIC DNA]</scope>
    <source>
        <strain evidence="2 3">NRRL 28638</strain>
    </source>
</reference>
<proteinExistence type="predicted"/>
<feature type="chain" id="PRO_5007294099" evidence="1">
    <location>
        <begin position="19"/>
        <end position="159"/>
    </location>
</feature>
<feature type="signal peptide" evidence="1">
    <location>
        <begin position="1"/>
        <end position="18"/>
    </location>
</feature>
<dbReference type="EMBL" id="KQ964695">
    <property type="protein sequence ID" value="KXN66731.1"/>
    <property type="molecule type" value="Genomic_DNA"/>
</dbReference>
<organism evidence="2 3">
    <name type="scientific">Conidiobolus coronatus (strain ATCC 28846 / CBS 209.66 / NRRL 28638)</name>
    <name type="common">Delacroixia coronata</name>
    <dbReference type="NCBI Taxonomy" id="796925"/>
    <lineage>
        <taxon>Eukaryota</taxon>
        <taxon>Fungi</taxon>
        <taxon>Fungi incertae sedis</taxon>
        <taxon>Zoopagomycota</taxon>
        <taxon>Entomophthoromycotina</taxon>
        <taxon>Entomophthoromycetes</taxon>
        <taxon>Entomophthorales</taxon>
        <taxon>Ancylistaceae</taxon>
        <taxon>Conidiobolus</taxon>
    </lineage>
</organism>
<evidence type="ECO:0000313" key="2">
    <source>
        <dbReference type="EMBL" id="KXN66731.1"/>
    </source>
</evidence>